<keyword evidence="5" id="KW-0378">Hydrolase</keyword>
<evidence type="ECO:0000256" key="5">
    <source>
        <dbReference type="ARBA" id="ARBA00022801"/>
    </source>
</evidence>
<keyword evidence="7" id="KW-0234">DNA repair</keyword>
<dbReference type="SUPFAM" id="SSF49879">
    <property type="entry name" value="SMAD/FHA domain"/>
    <property type="match status" value="1"/>
</dbReference>
<keyword evidence="8" id="KW-0539">Nucleus</keyword>
<comment type="similarity">
    <text evidence="2">Belongs to the tyrosyl-DNA phosphodiesterase family.</text>
</comment>
<evidence type="ECO:0000256" key="3">
    <source>
        <dbReference type="ARBA" id="ARBA00022722"/>
    </source>
</evidence>
<reference evidence="10 11" key="1">
    <citation type="submission" date="2021-05" db="EMBL/GenBank/DDBJ databases">
        <title>Genome Assembly of Synthetic Allotetraploid Brassica napus Reveals Homoeologous Exchanges between Subgenomes.</title>
        <authorList>
            <person name="Davis J.T."/>
        </authorList>
    </citation>
    <scope>NUCLEOTIDE SEQUENCE [LARGE SCALE GENOMIC DNA]</scope>
    <source>
        <strain evidence="11">cv. Da-Ae</strain>
        <tissue evidence="10">Seedling</tissue>
    </source>
</reference>
<evidence type="ECO:0000256" key="2">
    <source>
        <dbReference type="ARBA" id="ARBA00010205"/>
    </source>
</evidence>
<feature type="compositionally biased region" description="Basic and acidic residues" evidence="9">
    <location>
        <begin position="1"/>
        <end position="10"/>
    </location>
</feature>
<gene>
    <name evidence="10" type="ORF">HID58_050685</name>
</gene>
<evidence type="ECO:0000256" key="7">
    <source>
        <dbReference type="ARBA" id="ARBA00023204"/>
    </source>
</evidence>
<evidence type="ECO:0000256" key="1">
    <source>
        <dbReference type="ARBA" id="ARBA00004123"/>
    </source>
</evidence>
<keyword evidence="3" id="KW-0540">Nuclease</keyword>
<keyword evidence="4" id="KW-0227">DNA damage</keyword>
<dbReference type="CDD" id="cd09122">
    <property type="entry name" value="PLDc_Tdp1_1"/>
    <property type="match status" value="1"/>
</dbReference>
<evidence type="ECO:0000256" key="8">
    <source>
        <dbReference type="ARBA" id="ARBA00023242"/>
    </source>
</evidence>
<proteinExistence type="inferred from homology"/>
<dbReference type="Gene3D" id="2.60.200.20">
    <property type="match status" value="1"/>
</dbReference>
<evidence type="ECO:0000313" key="11">
    <source>
        <dbReference type="Proteomes" id="UP000824890"/>
    </source>
</evidence>
<evidence type="ECO:0000313" key="10">
    <source>
        <dbReference type="EMBL" id="KAH0888256.1"/>
    </source>
</evidence>
<dbReference type="PANTHER" id="PTHR12415:SF0">
    <property type="entry name" value="TYROSYL-DNA PHOSPHODIESTERASE 1"/>
    <property type="match status" value="1"/>
</dbReference>
<dbReference type="SUPFAM" id="SSF56024">
    <property type="entry name" value="Phospholipase D/nuclease"/>
    <property type="match status" value="2"/>
</dbReference>
<protein>
    <recommendedName>
        <fullName evidence="12">Tyrosyl-DNA phosphodiesterase 1</fullName>
    </recommendedName>
</protein>
<dbReference type="EMBL" id="JAGKQM010000013">
    <property type="protein sequence ID" value="KAH0888256.1"/>
    <property type="molecule type" value="Genomic_DNA"/>
</dbReference>
<evidence type="ECO:0000256" key="6">
    <source>
        <dbReference type="ARBA" id="ARBA00022839"/>
    </source>
</evidence>
<organism evidence="10 11">
    <name type="scientific">Brassica napus</name>
    <name type="common">Rape</name>
    <dbReference type="NCBI Taxonomy" id="3708"/>
    <lineage>
        <taxon>Eukaryota</taxon>
        <taxon>Viridiplantae</taxon>
        <taxon>Streptophyta</taxon>
        <taxon>Embryophyta</taxon>
        <taxon>Tracheophyta</taxon>
        <taxon>Spermatophyta</taxon>
        <taxon>Magnoliopsida</taxon>
        <taxon>eudicotyledons</taxon>
        <taxon>Gunneridae</taxon>
        <taxon>Pentapetalae</taxon>
        <taxon>rosids</taxon>
        <taxon>malvids</taxon>
        <taxon>Brassicales</taxon>
        <taxon>Brassicaceae</taxon>
        <taxon>Brassiceae</taxon>
        <taxon>Brassica</taxon>
    </lineage>
</organism>
<name>A0ABQ8A6V2_BRANA</name>
<dbReference type="Proteomes" id="UP000824890">
    <property type="component" value="Unassembled WGS sequence"/>
</dbReference>
<dbReference type="Pfam" id="PF06087">
    <property type="entry name" value="Tyr-DNA_phospho"/>
    <property type="match status" value="1"/>
</dbReference>
<comment type="caution">
    <text evidence="10">The sequence shown here is derived from an EMBL/GenBank/DDBJ whole genome shotgun (WGS) entry which is preliminary data.</text>
</comment>
<dbReference type="Gene3D" id="3.30.870.10">
    <property type="entry name" value="Endonuclease Chain A"/>
    <property type="match status" value="2"/>
</dbReference>
<keyword evidence="11" id="KW-1185">Reference proteome</keyword>
<dbReference type="PANTHER" id="PTHR12415">
    <property type="entry name" value="TYROSYL-DNA PHOSPHODIESTERASE 1"/>
    <property type="match status" value="1"/>
</dbReference>
<dbReference type="InterPro" id="IPR008984">
    <property type="entry name" value="SMAD_FHA_dom_sf"/>
</dbReference>
<evidence type="ECO:0000256" key="9">
    <source>
        <dbReference type="SAM" id="MobiDB-lite"/>
    </source>
</evidence>
<feature type="region of interest" description="Disordered" evidence="9">
    <location>
        <begin position="1"/>
        <end position="47"/>
    </location>
</feature>
<evidence type="ECO:0008006" key="12">
    <source>
        <dbReference type="Google" id="ProtNLM"/>
    </source>
</evidence>
<dbReference type="CDD" id="cd22671">
    <property type="entry name" value="FHA_APTX-like"/>
    <property type="match status" value="1"/>
</dbReference>
<keyword evidence="6" id="KW-0269">Exonuclease</keyword>
<comment type="subcellular location">
    <subcellularLocation>
        <location evidence="1">Nucleus</location>
    </subcellularLocation>
</comment>
<sequence length="791" mass="88792">MEAVARKMAEEVETESSGSSEAETESPRSVGRWGAAPVTRKTGKERVHSQVLKIREEDLCVLVEDKAANGRFVQHPRRLSFVLISRPNLPCSPLSGKVRSVNAVHKDRGRFYWVPQNAAFCFFFLVTIHCKNQTQTLVEAFYNDSLSGTRIKALIPTLSSLFQLPKTETSLSLDSASVIQVAYLIPLKPDLKEDNSSPRITLSEGQNTIGRLNVSTTDKRLSRKHITITTSTSGSASLSVEGTNPVVVRSSGERKKVNPRGEVSLVNDDLIELIPGHHFFKLVLLPRESERGSHERAAKKARKEGDGSDDVEAIRRFCPASEKLHSTFRLLSVDGLPDWANTSCVSINDVVEGDVVAAILSNYMVDLDWLLSACPKLVNIPQVMVIHGEGDARQEYIQRKKPANWILHKPRLPISFGTHHSKAIFLVYPRGVRVVVHTANLIHVDWNNKSQGLWMQDFPFKDDDDDKDSTKSCGFEDDLVDYLAVLKWPEFTASLPGLGNVKINAAFFRKFDYSNATVRLVASVPGYHTGSNMRKWGHMKLRTILQECVFDREFRRSPLVYQFSSLGSLDEKWLAEFGASLSSGITEDRTPLGHGDPLIIWPTVEDVRCSLEGYAAGNAIPSPLKNVEKPFLKKYWAKWKADHSARSRAMPHIKTFTRYSDQKLAWFLLTSSNLSKAAWGALQKNNSQLMIRSYELGVLFLPSPVKTQGCSFSCTDNNSSTKKVKQETKGEVEKRSKLVTMTWQGNRDSPEIISLPVPYQLPPKPYSSEDVPWSWDRGYSKKDVYGQVWPR</sequence>
<evidence type="ECO:0000256" key="4">
    <source>
        <dbReference type="ARBA" id="ARBA00022763"/>
    </source>
</evidence>
<accession>A0ABQ8A6V2</accession>
<dbReference type="InterPro" id="IPR010347">
    <property type="entry name" value="Tdp1"/>
</dbReference>